<dbReference type="RefSeq" id="WP_091268627.1">
    <property type="nucleotide sequence ID" value="NZ_FNFK01000065.1"/>
</dbReference>
<dbReference type="InterPro" id="IPR051322">
    <property type="entry name" value="AA_ABC_Transporter_Permease"/>
</dbReference>
<evidence type="ECO:0000256" key="4">
    <source>
        <dbReference type="ARBA" id="ARBA00022692"/>
    </source>
</evidence>
<keyword evidence="10" id="KW-1185">Reference proteome</keyword>
<keyword evidence="6 7" id="KW-0472">Membrane</keyword>
<dbReference type="PANTHER" id="PTHR30450:SF1">
    <property type="entry name" value="D-METHIONINE TRANSPORT SYSTEM PERMEASE PROTEIN METI-RELATED"/>
    <property type="match status" value="1"/>
</dbReference>
<evidence type="ECO:0000256" key="2">
    <source>
        <dbReference type="ARBA" id="ARBA00022448"/>
    </source>
</evidence>
<feature type="transmembrane region" description="Helical" evidence="7">
    <location>
        <begin position="159"/>
        <end position="181"/>
    </location>
</feature>
<evidence type="ECO:0000256" key="5">
    <source>
        <dbReference type="ARBA" id="ARBA00022989"/>
    </source>
</evidence>
<organism evidence="9 10">
    <name type="scientific">Alkalibacterium thalassium</name>
    <dbReference type="NCBI Taxonomy" id="426701"/>
    <lineage>
        <taxon>Bacteria</taxon>
        <taxon>Bacillati</taxon>
        <taxon>Bacillota</taxon>
        <taxon>Bacilli</taxon>
        <taxon>Lactobacillales</taxon>
        <taxon>Carnobacteriaceae</taxon>
        <taxon>Alkalibacterium</taxon>
    </lineage>
</organism>
<feature type="domain" description="ABC transmembrane type-1" evidence="8">
    <location>
        <begin position="26"/>
        <end position="220"/>
    </location>
</feature>
<evidence type="ECO:0000259" key="8">
    <source>
        <dbReference type="PROSITE" id="PS50928"/>
    </source>
</evidence>
<accession>A0A1G9EQH1</accession>
<dbReference type="SUPFAM" id="SSF161098">
    <property type="entry name" value="MetI-like"/>
    <property type="match status" value="1"/>
</dbReference>
<sequence>MNRLLNWLETIAPNVWAIPDRILQSTWQTIYMTLIAAVIAGTIGITFGVILVITNRRGILEKPRLYNKLEQFINTGRSVPFIILMALLAPFTRFIVGTTIGTTAAIVPLTIGIIPFYSRQVENALLEVDPGIVEAAESMGSSPLEIIFGVYLKEGLPSLVRVSAVSIINLIGLTTMAGVVGGGGLGDLAIARGYNRYQLDITIVSTLLIMLIVFVTQWIGRILIRKTTH</sequence>
<dbReference type="AlphaFoldDB" id="A0A1G9EQH1"/>
<dbReference type="InterPro" id="IPR035906">
    <property type="entry name" value="MetI-like_sf"/>
</dbReference>
<comment type="similarity">
    <text evidence="7">Belongs to the binding-protein-dependent transport system permease family.</text>
</comment>
<evidence type="ECO:0000256" key="7">
    <source>
        <dbReference type="RuleBase" id="RU363032"/>
    </source>
</evidence>
<keyword evidence="4 7" id="KW-0812">Transmembrane</keyword>
<dbReference type="GO" id="GO:0005886">
    <property type="term" value="C:plasma membrane"/>
    <property type="evidence" value="ECO:0007669"/>
    <property type="project" value="UniProtKB-SubCell"/>
</dbReference>
<evidence type="ECO:0000313" key="9">
    <source>
        <dbReference type="EMBL" id="SDK78370.1"/>
    </source>
</evidence>
<dbReference type="GO" id="GO:0048473">
    <property type="term" value="P:D-methionine transmembrane transport"/>
    <property type="evidence" value="ECO:0007669"/>
    <property type="project" value="TreeGrafter"/>
</dbReference>
<dbReference type="STRING" id="426701.SAMN04488098_10656"/>
<name>A0A1G9EQH1_9LACT</name>
<proteinExistence type="inferred from homology"/>
<feature type="transmembrane region" description="Helical" evidence="7">
    <location>
        <begin position="201"/>
        <end position="224"/>
    </location>
</feature>
<protein>
    <submittedName>
        <fullName evidence="9">D-methionine transport system permease protein</fullName>
    </submittedName>
</protein>
<dbReference type="Pfam" id="PF00528">
    <property type="entry name" value="BPD_transp_1"/>
    <property type="match status" value="1"/>
</dbReference>
<dbReference type="OrthoDB" id="9793490at2"/>
<keyword evidence="2 7" id="KW-0813">Transport</keyword>
<dbReference type="Gene3D" id="1.10.3720.10">
    <property type="entry name" value="MetI-like"/>
    <property type="match status" value="1"/>
</dbReference>
<keyword evidence="3" id="KW-1003">Cell membrane</keyword>
<reference evidence="10" key="1">
    <citation type="submission" date="2016-10" db="EMBL/GenBank/DDBJ databases">
        <authorList>
            <person name="Varghese N."/>
            <person name="Submissions S."/>
        </authorList>
    </citation>
    <scope>NUCLEOTIDE SEQUENCE [LARGE SCALE GENOMIC DNA]</scope>
    <source>
        <strain evidence="10">DSM 19181</strain>
    </source>
</reference>
<dbReference type="PANTHER" id="PTHR30450">
    <property type="entry name" value="ABC TRANSPORTER PERMEASE"/>
    <property type="match status" value="1"/>
</dbReference>
<evidence type="ECO:0000256" key="3">
    <source>
        <dbReference type="ARBA" id="ARBA00022475"/>
    </source>
</evidence>
<dbReference type="PROSITE" id="PS50928">
    <property type="entry name" value="ABC_TM1"/>
    <property type="match status" value="1"/>
</dbReference>
<feature type="transmembrane region" description="Helical" evidence="7">
    <location>
        <begin position="95"/>
        <end position="117"/>
    </location>
</feature>
<evidence type="ECO:0000313" key="10">
    <source>
        <dbReference type="Proteomes" id="UP000199433"/>
    </source>
</evidence>
<gene>
    <name evidence="9" type="ORF">SAMN04488098_10656</name>
</gene>
<dbReference type="CDD" id="cd06261">
    <property type="entry name" value="TM_PBP2"/>
    <property type="match status" value="1"/>
</dbReference>
<evidence type="ECO:0000256" key="6">
    <source>
        <dbReference type="ARBA" id="ARBA00023136"/>
    </source>
</evidence>
<dbReference type="InterPro" id="IPR000515">
    <property type="entry name" value="MetI-like"/>
</dbReference>
<evidence type="ECO:0000256" key="1">
    <source>
        <dbReference type="ARBA" id="ARBA00004651"/>
    </source>
</evidence>
<comment type="subcellular location">
    <subcellularLocation>
        <location evidence="1 7">Cell membrane</location>
        <topology evidence="1 7">Multi-pass membrane protein</topology>
    </subcellularLocation>
</comment>
<feature type="transmembrane region" description="Helical" evidence="7">
    <location>
        <begin position="72"/>
        <end position="89"/>
    </location>
</feature>
<dbReference type="Proteomes" id="UP000199433">
    <property type="component" value="Unassembled WGS sequence"/>
</dbReference>
<feature type="transmembrane region" description="Helical" evidence="7">
    <location>
        <begin position="30"/>
        <end position="52"/>
    </location>
</feature>
<dbReference type="EMBL" id="FNFK01000065">
    <property type="protein sequence ID" value="SDK78370.1"/>
    <property type="molecule type" value="Genomic_DNA"/>
</dbReference>
<keyword evidence="5 7" id="KW-1133">Transmembrane helix</keyword>